<feature type="transmembrane region" description="Helical" evidence="12">
    <location>
        <begin position="231"/>
        <end position="249"/>
    </location>
</feature>
<feature type="transmembrane region" description="Helical" evidence="12">
    <location>
        <begin position="190"/>
        <end position="211"/>
    </location>
</feature>
<sequence>MERNDVNVSSRKSAHPQAITIPDKALLNVSGSRFEVMWSLIEMRHLTRLEKLHKCLIENESWEGVCDDYDEEKKEYFFQRDAVVFNSVLCFYQKGKIHIPRNVCVEHFQRECEYWGILLKDVAECCHHYYQQEMEVIDNMKKIKSVFQRNVALVARDLEQQQIDQRKWLRLRKRVWDLFENPYSSRAAKVVSFLSTFFVILSTVALCLNTINGLRLKQSNGITSDNPHLAVVEAVCITWFTFEYITRLISAPNKISFIKNVMNTIDLLAILPYFITLLFEAFDNQVDERLIDIRRFVQILRILRIIRIFKMARHSIGLQTLAYTFKHSSAELGLLLLLLLMGMTLFSSLVYFAEETDPGSHFKSIPEAFWWAIITMTTVGYGDMHPTTPIGKFIGCLCCTSGIIFIALPIPTIVGNFSQFYKDQRKSAEVLRRLSKVEDGLLETPIAADAEHDKLVELESA</sequence>
<feature type="domain" description="BTB" evidence="13">
    <location>
        <begin position="23"/>
        <end position="133"/>
    </location>
</feature>
<dbReference type="InterPro" id="IPR027359">
    <property type="entry name" value="Volt_channel_dom_sf"/>
</dbReference>
<evidence type="ECO:0000256" key="6">
    <source>
        <dbReference type="ARBA" id="ARBA00022882"/>
    </source>
</evidence>
<dbReference type="InterPro" id="IPR011333">
    <property type="entry name" value="SKP1/BTB/POZ_sf"/>
</dbReference>
<dbReference type="FunCoup" id="A0A6P8HAB5">
    <property type="interactions" value="33"/>
</dbReference>
<evidence type="ECO:0000256" key="5">
    <source>
        <dbReference type="ARBA" id="ARBA00022826"/>
    </source>
</evidence>
<dbReference type="KEGG" id="aten:116289339"/>
<evidence type="ECO:0000256" key="7">
    <source>
        <dbReference type="ARBA" id="ARBA00022958"/>
    </source>
</evidence>
<dbReference type="RefSeq" id="XP_031552093.1">
    <property type="nucleotide sequence ID" value="XM_031696233.1"/>
</dbReference>
<accession>A0A6P8HAB5</accession>
<name>A0A6P8HAB5_ACTTE</name>
<dbReference type="PANTHER" id="PTHR11537:SF254">
    <property type="entry name" value="POTASSIUM VOLTAGE-GATED CHANNEL PROTEIN SHAB"/>
    <property type="match status" value="1"/>
</dbReference>
<evidence type="ECO:0000259" key="13">
    <source>
        <dbReference type="SMART" id="SM00225"/>
    </source>
</evidence>
<dbReference type="InterPro" id="IPR003968">
    <property type="entry name" value="K_chnl_volt-dep_Kv"/>
</dbReference>
<keyword evidence="4 12" id="KW-0812">Transmembrane</keyword>
<keyword evidence="10 12" id="KW-0472">Membrane</keyword>
<keyword evidence="3" id="KW-0633">Potassium transport</keyword>
<gene>
    <name evidence="15" type="primary">LOC116289339</name>
</gene>
<evidence type="ECO:0000256" key="10">
    <source>
        <dbReference type="ARBA" id="ARBA00023136"/>
    </source>
</evidence>
<keyword evidence="6" id="KW-0851">Voltage-gated channel</keyword>
<keyword evidence="9" id="KW-0406">Ion transport</keyword>
<evidence type="ECO:0000313" key="14">
    <source>
        <dbReference type="Proteomes" id="UP000515163"/>
    </source>
</evidence>
<dbReference type="GO" id="GO:0005251">
    <property type="term" value="F:delayed rectifier potassium channel activity"/>
    <property type="evidence" value="ECO:0007669"/>
    <property type="project" value="TreeGrafter"/>
</dbReference>
<dbReference type="PRINTS" id="PR00169">
    <property type="entry name" value="KCHANNEL"/>
</dbReference>
<dbReference type="Gene3D" id="3.30.710.10">
    <property type="entry name" value="Potassium Channel Kv1.1, Chain A"/>
    <property type="match status" value="1"/>
</dbReference>
<evidence type="ECO:0000256" key="3">
    <source>
        <dbReference type="ARBA" id="ARBA00022538"/>
    </source>
</evidence>
<dbReference type="GeneID" id="116289339"/>
<proteinExistence type="predicted"/>
<keyword evidence="14" id="KW-1185">Reference proteome</keyword>
<dbReference type="PRINTS" id="PR01494">
    <property type="entry name" value="KV9CHANNEL"/>
</dbReference>
<evidence type="ECO:0000313" key="15">
    <source>
        <dbReference type="RefSeq" id="XP_031552093.1"/>
    </source>
</evidence>
<dbReference type="PRINTS" id="PR01491">
    <property type="entry name" value="KVCHANNEL"/>
</dbReference>
<evidence type="ECO:0000256" key="8">
    <source>
        <dbReference type="ARBA" id="ARBA00022989"/>
    </source>
</evidence>
<evidence type="ECO:0000256" key="12">
    <source>
        <dbReference type="SAM" id="Phobius"/>
    </source>
</evidence>
<dbReference type="InterPro" id="IPR005821">
    <property type="entry name" value="Ion_trans_dom"/>
</dbReference>
<keyword evidence="7" id="KW-0630">Potassium</keyword>
<keyword evidence="2" id="KW-0813">Transport</keyword>
<evidence type="ECO:0000256" key="1">
    <source>
        <dbReference type="ARBA" id="ARBA00004141"/>
    </source>
</evidence>
<dbReference type="InterPro" id="IPR028325">
    <property type="entry name" value="VG_K_chnl"/>
</dbReference>
<dbReference type="Gene3D" id="1.10.287.70">
    <property type="match status" value="1"/>
</dbReference>
<dbReference type="Pfam" id="PF02214">
    <property type="entry name" value="BTB_2"/>
    <property type="match status" value="1"/>
</dbReference>
<dbReference type="PANTHER" id="PTHR11537">
    <property type="entry name" value="VOLTAGE-GATED POTASSIUM CHANNEL"/>
    <property type="match status" value="1"/>
</dbReference>
<dbReference type="SUPFAM" id="SSF54695">
    <property type="entry name" value="POZ domain"/>
    <property type="match status" value="1"/>
</dbReference>
<dbReference type="GO" id="GO:0051260">
    <property type="term" value="P:protein homooligomerization"/>
    <property type="evidence" value="ECO:0007669"/>
    <property type="project" value="InterPro"/>
</dbReference>
<dbReference type="GO" id="GO:0001508">
    <property type="term" value="P:action potential"/>
    <property type="evidence" value="ECO:0007669"/>
    <property type="project" value="TreeGrafter"/>
</dbReference>
<dbReference type="SUPFAM" id="SSF81324">
    <property type="entry name" value="Voltage-gated potassium channels"/>
    <property type="match status" value="1"/>
</dbReference>
<evidence type="ECO:0000256" key="11">
    <source>
        <dbReference type="ARBA" id="ARBA00023303"/>
    </source>
</evidence>
<dbReference type="GO" id="GO:0008076">
    <property type="term" value="C:voltage-gated potassium channel complex"/>
    <property type="evidence" value="ECO:0007669"/>
    <property type="project" value="InterPro"/>
</dbReference>
<feature type="transmembrane region" description="Helical" evidence="12">
    <location>
        <begin position="390"/>
        <end position="417"/>
    </location>
</feature>
<dbReference type="InParanoid" id="A0A6P8HAB5"/>
<protein>
    <submittedName>
        <fullName evidence="15">Potassium voltage-gated channel subfamily B member 1-like</fullName>
    </submittedName>
</protein>
<dbReference type="Proteomes" id="UP000515163">
    <property type="component" value="Unplaced"/>
</dbReference>
<keyword evidence="11" id="KW-0407">Ion channel</keyword>
<dbReference type="AlphaFoldDB" id="A0A6P8HAB5"/>
<dbReference type="InterPro" id="IPR003131">
    <property type="entry name" value="T1-type_BTB"/>
</dbReference>
<feature type="transmembrane region" description="Helical" evidence="12">
    <location>
        <begin position="332"/>
        <end position="353"/>
    </location>
</feature>
<evidence type="ECO:0000256" key="9">
    <source>
        <dbReference type="ARBA" id="ARBA00023065"/>
    </source>
</evidence>
<organism evidence="14 15">
    <name type="scientific">Actinia tenebrosa</name>
    <name type="common">Australian red waratah sea anemone</name>
    <dbReference type="NCBI Taxonomy" id="6105"/>
    <lineage>
        <taxon>Eukaryota</taxon>
        <taxon>Metazoa</taxon>
        <taxon>Cnidaria</taxon>
        <taxon>Anthozoa</taxon>
        <taxon>Hexacorallia</taxon>
        <taxon>Actiniaria</taxon>
        <taxon>Actiniidae</taxon>
        <taxon>Actinia</taxon>
    </lineage>
</organism>
<dbReference type="InterPro" id="IPR000210">
    <property type="entry name" value="BTB/POZ_dom"/>
</dbReference>
<reference evidence="15" key="1">
    <citation type="submission" date="2025-08" db="UniProtKB">
        <authorList>
            <consortium name="RefSeq"/>
        </authorList>
    </citation>
    <scope>IDENTIFICATION</scope>
    <source>
        <tissue evidence="15">Tentacle</tissue>
    </source>
</reference>
<dbReference type="Pfam" id="PF00520">
    <property type="entry name" value="Ion_trans"/>
    <property type="match status" value="1"/>
</dbReference>
<keyword evidence="8 12" id="KW-1133">Transmembrane helix</keyword>
<dbReference type="SMART" id="SM00225">
    <property type="entry name" value="BTB"/>
    <property type="match status" value="1"/>
</dbReference>
<dbReference type="FunFam" id="1.20.120.350:FF:000091">
    <property type="entry name" value="Predicted protein"/>
    <property type="match status" value="1"/>
</dbReference>
<dbReference type="InterPro" id="IPR003971">
    <property type="entry name" value="K_chnl_volt-dep_Kv5/Kv9"/>
</dbReference>
<evidence type="ECO:0000256" key="2">
    <source>
        <dbReference type="ARBA" id="ARBA00022448"/>
    </source>
</evidence>
<dbReference type="OrthoDB" id="296522at2759"/>
<evidence type="ECO:0000256" key="4">
    <source>
        <dbReference type="ARBA" id="ARBA00022692"/>
    </source>
</evidence>
<comment type="subcellular location">
    <subcellularLocation>
        <location evidence="1">Membrane</location>
        <topology evidence="1">Multi-pass membrane protein</topology>
    </subcellularLocation>
</comment>
<keyword evidence="5" id="KW-0631">Potassium channel</keyword>
<dbReference type="Gene3D" id="1.20.120.350">
    <property type="entry name" value="Voltage-gated potassium channels. Chain C"/>
    <property type="match status" value="1"/>
</dbReference>
<dbReference type="FunFam" id="1.10.287.70:FF:000002">
    <property type="entry name" value="Potassium voltage-gated channel subfamily a member"/>
    <property type="match status" value="1"/>
</dbReference>